<keyword evidence="1" id="KW-1133">Transmembrane helix</keyword>
<comment type="caution">
    <text evidence="2">The sequence shown here is derived from an EMBL/GenBank/DDBJ whole genome shotgun (WGS) entry which is preliminary data.</text>
</comment>
<evidence type="ECO:0000313" key="3">
    <source>
        <dbReference type="Proteomes" id="UP000774326"/>
    </source>
</evidence>
<accession>A0A9P8PM16</accession>
<feature type="transmembrane region" description="Helical" evidence="1">
    <location>
        <begin position="12"/>
        <end position="35"/>
    </location>
</feature>
<keyword evidence="1" id="KW-0812">Transmembrane</keyword>
<dbReference type="AlphaFoldDB" id="A0A9P8PM16"/>
<keyword evidence="3" id="KW-1185">Reference proteome</keyword>
<name>A0A9P8PM16_WICPI</name>
<evidence type="ECO:0000256" key="1">
    <source>
        <dbReference type="SAM" id="Phobius"/>
    </source>
</evidence>
<gene>
    <name evidence="2" type="ORF">WICPIJ_009475</name>
</gene>
<keyword evidence="1" id="KW-0472">Membrane</keyword>
<proteinExistence type="predicted"/>
<reference evidence="2" key="1">
    <citation type="journal article" date="2021" name="Open Biol.">
        <title>Shared evolutionary footprints suggest mitochondrial oxidative damage underlies multiple complex I losses in fungi.</title>
        <authorList>
            <person name="Schikora-Tamarit M.A."/>
            <person name="Marcet-Houben M."/>
            <person name="Nosek J."/>
            <person name="Gabaldon T."/>
        </authorList>
    </citation>
    <scope>NUCLEOTIDE SEQUENCE</scope>
    <source>
        <strain evidence="2">CBS2887</strain>
    </source>
</reference>
<reference evidence="2" key="2">
    <citation type="submission" date="2021-01" db="EMBL/GenBank/DDBJ databases">
        <authorList>
            <person name="Schikora-Tamarit M.A."/>
        </authorList>
    </citation>
    <scope>NUCLEOTIDE SEQUENCE</scope>
    <source>
        <strain evidence="2">CBS2887</strain>
    </source>
</reference>
<organism evidence="2 3">
    <name type="scientific">Wickerhamomyces pijperi</name>
    <name type="common">Yeast</name>
    <name type="synonym">Pichia pijperi</name>
    <dbReference type="NCBI Taxonomy" id="599730"/>
    <lineage>
        <taxon>Eukaryota</taxon>
        <taxon>Fungi</taxon>
        <taxon>Dikarya</taxon>
        <taxon>Ascomycota</taxon>
        <taxon>Saccharomycotina</taxon>
        <taxon>Saccharomycetes</taxon>
        <taxon>Phaffomycetales</taxon>
        <taxon>Wickerhamomycetaceae</taxon>
        <taxon>Wickerhamomyces</taxon>
    </lineage>
</organism>
<dbReference type="Proteomes" id="UP000774326">
    <property type="component" value="Unassembled WGS sequence"/>
</dbReference>
<feature type="transmembrane region" description="Helical" evidence="1">
    <location>
        <begin position="42"/>
        <end position="59"/>
    </location>
</feature>
<evidence type="ECO:0000313" key="2">
    <source>
        <dbReference type="EMBL" id="KAH3674743.1"/>
    </source>
</evidence>
<dbReference type="EMBL" id="JAEUBG010005469">
    <property type="protein sequence ID" value="KAH3674743.1"/>
    <property type="molecule type" value="Genomic_DNA"/>
</dbReference>
<protein>
    <submittedName>
        <fullName evidence="2">Uncharacterized protein</fullName>
    </submittedName>
</protein>
<sequence>MDNPLQNLGLVALVDHFVACLITIERFCFVLLWLVDYRSIDRIAAAAVVVGLGFDGTGLVQGWCIQIGVVGSQLVLMFGYMLDWIGQMSHYR</sequence>